<dbReference type="InterPro" id="IPR019670">
    <property type="entry name" value="DUF2523"/>
</dbReference>
<dbReference type="Proteomes" id="UP000325713">
    <property type="component" value="Chromosome"/>
</dbReference>
<gene>
    <name evidence="2" type="ORF">D0T92_02425</name>
    <name evidence="3" type="ORF">D0T92_08170</name>
</gene>
<dbReference type="KEGG" id="nzl:D0T92_02425"/>
<organism evidence="3 4">
    <name type="scientific">Neisseria zalophi</name>
    <dbReference type="NCBI Taxonomy" id="640030"/>
    <lineage>
        <taxon>Bacteria</taxon>
        <taxon>Pseudomonadati</taxon>
        <taxon>Pseudomonadota</taxon>
        <taxon>Betaproteobacteria</taxon>
        <taxon>Neisseriales</taxon>
        <taxon>Neisseriaceae</taxon>
        <taxon>Neisseria</taxon>
    </lineage>
</organism>
<protein>
    <submittedName>
        <fullName evidence="3">DUF2523 domain-containing protein</fullName>
    </submittedName>
</protein>
<keyword evidence="1" id="KW-0472">Membrane</keyword>
<reference evidence="3 4" key="1">
    <citation type="submission" date="2018-08" db="EMBL/GenBank/DDBJ databases">
        <title>Neisseria zalophi ATCC BAA-2455 complete genome.</title>
        <authorList>
            <person name="Veseli I.A."/>
            <person name="Buttler R."/>
            <person name="Mascarenhas dos Santos A.C."/>
            <person name="Pombert J.-F."/>
        </authorList>
    </citation>
    <scope>NUCLEOTIDE SEQUENCE [LARGE SCALE GENOMIC DNA]</scope>
    <source>
        <strain evidence="3 4">ATCC BAA-2455</strain>
    </source>
</reference>
<name>A0A5J6PW48_9NEIS</name>
<sequence length="92" mass="9838">MWGKLITGVLMSVAGRLIAALGLSFVSYVGLNEIQGYLLNQVQTQIGGIPNDALQLAYIAGMGVVLNWIFGTFAFIASMKTMSKLSAGIQRK</sequence>
<dbReference type="Pfam" id="PF10734">
    <property type="entry name" value="DUF2523"/>
    <property type="match status" value="1"/>
</dbReference>
<dbReference type="KEGG" id="nzl:D0T92_08170"/>
<accession>A0A5J6PW48</accession>
<keyword evidence="4" id="KW-1185">Reference proteome</keyword>
<proteinExistence type="predicted"/>
<evidence type="ECO:0000313" key="4">
    <source>
        <dbReference type="Proteomes" id="UP000325713"/>
    </source>
</evidence>
<evidence type="ECO:0000313" key="2">
    <source>
        <dbReference type="EMBL" id="QEY25503.1"/>
    </source>
</evidence>
<dbReference type="EMBL" id="CP031700">
    <property type="protein sequence ID" value="QEY26506.1"/>
    <property type="molecule type" value="Genomic_DNA"/>
</dbReference>
<evidence type="ECO:0000256" key="1">
    <source>
        <dbReference type="SAM" id="Phobius"/>
    </source>
</evidence>
<dbReference type="OrthoDB" id="8602119at2"/>
<evidence type="ECO:0000313" key="3">
    <source>
        <dbReference type="EMBL" id="QEY26506.1"/>
    </source>
</evidence>
<dbReference type="EMBL" id="CP031700">
    <property type="protein sequence ID" value="QEY25503.1"/>
    <property type="molecule type" value="Genomic_DNA"/>
</dbReference>
<keyword evidence="1" id="KW-1133">Transmembrane helix</keyword>
<dbReference type="AlphaFoldDB" id="A0A5J6PW48"/>
<keyword evidence="1" id="KW-0812">Transmembrane</keyword>
<dbReference type="RefSeq" id="WP_151049873.1">
    <property type="nucleotide sequence ID" value="NZ_CP031700.1"/>
</dbReference>
<feature type="transmembrane region" description="Helical" evidence="1">
    <location>
        <begin position="56"/>
        <end position="77"/>
    </location>
</feature>
<feature type="transmembrane region" description="Helical" evidence="1">
    <location>
        <begin position="7"/>
        <end position="31"/>
    </location>
</feature>